<evidence type="ECO:0000313" key="2">
    <source>
        <dbReference type="EMBL" id="CAD7631183.1"/>
    </source>
</evidence>
<dbReference type="OrthoDB" id="63267at2759"/>
<evidence type="ECO:0000313" key="3">
    <source>
        <dbReference type="Proteomes" id="UP000759131"/>
    </source>
</evidence>
<sequence length="293" mass="32296">MNELTQLKDELRATKLQLYDRDQQLLKLHREIHKMKSVLEQTSMAIKNSAKSSIGSVVTAVGPAAGPTKKCGVSGECLSASASVAAVQKVSKDNRSKQLIKEALLDNSFLRHFLDTHQLKLIVDAMYEKEFSRNCLICKQGTYGSHLYVIAYGHCEIIDNKNTLVNQLGPGKAKCAWCCGLWRIGIAIQLYAYGDCESPNFTHSSSRALCSASSFFFFSSLSAFFWLFFICSDTIGIVLVTIISKCSCAVRVVKSDGWLKFPKKIWLILTTSGHCSRTVNSVKVNASVGSGTR</sequence>
<dbReference type="InterPro" id="IPR014710">
    <property type="entry name" value="RmlC-like_jellyroll"/>
</dbReference>
<organism evidence="2">
    <name type="scientific">Medioppia subpectinata</name>
    <dbReference type="NCBI Taxonomy" id="1979941"/>
    <lineage>
        <taxon>Eukaryota</taxon>
        <taxon>Metazoa</taxon>
        <taxon>Ecdysozoa</taxon>
        <taxon>Arthropoda</taxon>
        <taxon>Chelicerata</taxon>
        <taxon>Arachnida</taxon>
        <taxon>Acari</taxon>
        <taxon>Acariformes</taxon>
        <taxon>Sarcoptiformes</taxon>
        <taxon>Oribatida</taxon>
        <taxon>Brachypylina</taxon>
        <taxon>Oppioidea</taxon>
        <taxon>Oppiidae</taxon>
        <taxon>Medioppia</taxon>
    </lineage>
</organism>
<dbReference type="SUPFAM" id="SSF51206">
    <property type="entry name" value="cAMP-binding domain-like"/>
    <property type="match status" value="1"/>
</dbReference>
<evidence type="ECO:0000259" key="1">
    <source>
        <dbReference type="PROSITE" id="PS50042"/>
    </source>
</evidence>
<gene>
    <name evidence="2" type="ORF">OSB1V03_LOCUS11592</name>
</gene>
<dbReference type="EMBL" id="CAJPIZ010009105">
    <property type="protein sequence ID" value="CAG2111613.1"/>
    <property type="molecule type" value="Genomic_DNA"/>
</dbReference>
<dbReference type="InterPro" id="IPR000595">
    <property type="entry name" value="cNMP-bd_dom"/>
</dbReference>
<dbReference type="InterPro" id="IPR018488">
    <property type="entry name" value="cNMP-bd_CS"/>
</dbReference>
<dbReference type="PROSITE" id="PS00888">
    <property type="entry name" value="CNMP_BINDING_1"/>
    <property type="match status" value="1"/>
</dbReference>
<dbReference type="CDD" id="cd00038">
    <property type="entry name" value="CAP_ED"/>
    <property type="match status" value="1"/>
</dbReference>
<dbReference type="EMBL" id="OC863680">
    <property type="protein sequence ID" value="CAD7631183.1"/>
    <property type="molecule type" value="Genomic_DNA"/>
</dbReference>
<reference evidence="2" key="1">
    <citation type="submission" date="2020-11" db="EMBL/GenBank/DDBJ databases">
        <authorList>
            <person name="Tran Van P."/>
        </authorList>
    </citation>
    <scope>NUCLEOTIDE SEQUENCE</scope>
</reference>
<keyword evidence="3" id="KW-1185">Reference proteome</keyword>
<protein>
    <recommendedName>
        <fullName evidence="1">Cyclic nucleotide-binding domain-containing protein</fullName>
    </recommendedName>
</protein>
<feature type="domain" description="Cyclic nucleotide-binding" evidence="1">
    <location>
        <begin position="110"/>
        <end position="172"/>
    </location>
</feature>
<dbReference type="AlphaFoldDB" id="A0A7R9KY12"/>
<dbReference type="Proteomes" id="UP000759131">
    <property type="component" value="Unassembled WGS sequence"/>
</dbReference>
<accession>A0A7R9KY12</accession>
<name>A0A7R9KY12_9ACAR</name>
<dbReference type="PROSITE" id="PS50042">
    <property type="entry name" value="CNMP_BINDING_3"/>
    <property type="match status" value="1"/>
</dbReference>
<dbReference type="InterPro" id="IPR018490">
    <property type="entry name" value="cNMP-bd_dom_sf"/>
</dbReference>
<proteinExistence type="predicted"/>
<dbReference type="Gene3D" id="2.60.120.10">
    <property type="entry name" value="Jelly Rolls"/>
    <property type="match status" value="1"/>
</dbReference>